<proteinExistence type="predicted"/>
<sequence>MVRIFIDPGHGGNDPGAVANGLEEKNITLDLSLRLQALLEADANVEVQLSRNDDSDVGLSARAQLANDFGADYFVSIHVNAGGGTGFESFIYTSAPTETATYQTTVHQAIMQEIDVTDRGEKAANFAVLRETIMPAILTENMFIDTASDAERLTDDAFLQSIALGHARGIAEIFGLTI</sequence>
<organism evidence="3 4">
    <name type="scientific">Geomicrobium sediminis</name>
    <dbReference type="NCBI Taxonomy" id="1347788"/>
    <lineage>
        <taxon>Bacteria</taxon>
        <taxon>Bacillati</taxon>
        <taxon>Bacillota</taxon>
        <taxon>Bacilli</taxon>
        <taxon>Bacillales</taxon>
        <taxon>Geomicrobium</taxon>
    </lineage>
</organism>
<dbReference type="SMART" id="SM00646">
    <property type="entry name" value="Ami_3"/>
    <property type="match status" value="1"/>
</dbReference>
<dbReference type="EMBL" id="JAFBEC010000006">
    <property type="protein sequence ID" value="MBM7633341.1"/>
    <property type="molecule type" value="Genomic_DNA"/>
</dbReference>
<feature type="domain" description="MurNAc-LAA" evidence="2">
    <location>
        <begin position="63"/>
        <end position="171"/>
    </location>
</feature>
<dbReference type="GO" id="GO:0008745">
    <property type="term" value="F:N-acetylmuramoyl-L-alanine amidase activity"/>
    <property type="evidence" value="ECO:0007669"/>
    <property type="project" value="UniProtKB-EC"/>
</dbReference>
<gene>
    <name evidence="3" type="ORF">JOD17_002435</name>
</gene>
<dbReference type="Pfam" id="PF01520">
    <property type="entry name" value="Amidase_3"/>
    <property type="match status" value="1"/>
</dbReference>
<dbReference type="Proteomes" id="UP000741863">
    <property type="component" value="Unassembled WGS sequence"/>
</dbReference>
<keyword evidence="1 3" id="KW-0378">Hydrolase</keyword>
<evidence type="ECO:0000256" key="1">
    <source>
        <dbReference type="ARBA" id="ARBA00022801"/>
    </source>
</evidence>
<dbReference type="SUPFAM" id="SSF53187">
    <property type="entry name" value="Zn-dependent exopeptidases"/>
    <property type="match status" value="1"/>
</dbReference>
<dbReference type="PANTHER" id="PTHR30404:SF0">
    <property type="entry name" value="N-ACETYLMURAMOYL-L-ALANINE AMIDASE AMIC"/>
    <property type="match status" value="1"/>
</dbReference>
<accession>A0ABS2PDD0</accession>
<comment type="caution">
    <text evidence="3">The sequence shown here is derived from an EMBL/GenBank/DDBJ whole genome shotgun (WGS) entry which is preliminary data.</text>
</comment>
<dbReference type="CDD" id="cd02696">
    <property type="entry name" value="MurNAc-LAA"/>
    <property type="match status" value="1"/>
</dbReference>
<dbReference type="Gene3D" id="3.40.630.40">
    <property type="entry name" value="Zn-dependent exopeptidases"/>
    <property type="match status" value="1"/>
</dbReference>
<dbReference type="EC" id="3.5.1.28" evidence="3"/>
<name>A0ABS2PDD0_9BACL</name>
<evidence type="ECO:0000313" key="3">
    <source>
        <dbReference type="EMBL" id="MBM7633341.1"/>
    </source>
</evidence>
<dbReference type="RefSeq" id="WP_204697961.1">
    <property type="nucleotide sequence ID" value="NZ_JAFBEC010000006.1"/>
</dbReference>
<dbReference type="InterPro" id="IPR002508">
    <property type="entry name" value="MurNAc-LAA_cat"/>
</dbReference>
<dbReference type="PANTHER" id="PTHR30404">
    <property type="entry name" value="N-ACETYLMURAMOYL-L-ALANINE AMIDASE"/>
    <property type="match status" value="1"/>
</dbReference>
<reference evidence="3 4" key="1">
    <citation type="submission" date="2021-01" db="EMBL/GenBank/DDBJ databases">
        <title>Genomic Encyclopedia of Type Strains, Phase IV (KMG-IV): sequencing the most valuable type-strain genomes for metagenomic binning, comparative biology and taxonomic classification.</title>
        <authorList>
            <person name="Goeker M."/>
        </authorList>
    </citation>
    <scope>NUCLEOTIDE SEQUENCE [LARGE SCALE GENOMIC DNA]</scope>
    <source>
        <strain evidence="3 4">DSM 25540</strain>
    </source>
</reference>
<dbReference type="InterPro" id="IPR050695">
    <property type="entry name" value="N-acetylmuramoyl_amidase_3"/>
</dbReference>
<evidence type="ECO:0000313" key="4">
    <source>
        <dbReference type="Proteomes" id="UP000741863"/>
    </source>
</evidence>
<evidence type="ECO:0000259" key="2">
    <source>
        <dbReference type="SMART" id="SM00646"/>
    </source>
</evidence>
<keyword evidence="4" id="KW-1185">Reference proteome</keyword>
<protein>
    <submittedName>
        <fullName evidence="3">N-acetylmuramoyl-L-alanine amidase</fullName>
        <ecNumber evidence="3">3.5.1.28</ecNumber>
    </submittedName>
</protein>